<keyword evidence="1" id="KW-0472">Membrane</keyword>
<organism evidence="2 3">
    <name type="scientific">Planococcus shixiaomingii</name>
    <dbReference type="NCBI Taxonomy" id="3058393"/>
    <lineage>
        <taxon>Bacteria</taxon>
        <taxon>Bacillati</taxon>
        <taxon>Bacillota</taxon>
        <taxon>Bacilli</taxon>
        <taxon>Bacillales</taxon>
        <taxon>Caryophanaceae</taxon>
        <taxon>Planococcus</taxon>
    </lineage>
</organism>
<sequence>MNPVFFMAILFSLFITSLVCQRIGRTKANKWLRILAAFIVNSLILSAATALFYKWDVQTFHKQTDGLFGSLGILVLGFFIPINTLVNIHIMEYFRNKTQNIRD</sequence>
<reference evidence="2 3" key="1">
    <citation type="submission" date="2023-06" db="EMBL/GenBank/DDBJ databases">
        <title>Novel species in genus Planococcus.</title>
        <authorList>
            <person name="Ning S."/>
        </authorList>
    </citation>
    <scope>NUCLEOTIDE SEQUENCE [LARGE SCALE GENOMIC DNA]</scope>
    <source>
        <strain evidence="2 3">N028</strain>
    </source>
</reference>
<accession>A0ABT8MYS1</accession>
<evidence type="ECO:0000256" key="1">
    <source>
        <dbReference type="SAM" id="Phobius"/>
    </source>
</evidence>
<feature type="transmembrane region" description="Helical" evidence="1">
    <location>
        <begin position="6"/>
        <end position="24"/>
    </location>
</feature>
<dbReference type="EMBL" id="JAUJWV010000001">
    <property type="protein sequence ID" value="MDN7240607.1"/>
    <property type="molecule type" value="Genomic_DNA"/>
</dbReference>
<keyword evidence="1" id="KW-0812">Transmembrane</keyword>
<keyword evidence="1" id="KW-1133">Transmembrane helix</keyword>
<gene>
    <name evidence="2" type="ORF">QWY14_02345</name>
</gene>
<evidence type="ECO:0000313" key="2">
    <source>
        <dbReference type="EMBL" id="MDN7240607.1"/>
    </source>
</evidence>
<keyword evidence="3" id="KW-1185">Reference proteome</keyword>
<evidence type="ECO:0000313" key="3">
    <source>
        <dbReference type="Proteomes" id="UP001172055"/>
    </source>
</evidence>
<protein>
    <submittedName>
        <fullName evidence="2">Uncharacterized protein</fullName>
    </submittedName>
</protein>
<name>A0ABT8MYS1_9BACL</name>
<proteinExistence type="predicted"/>
<dbReference type="Proteomes" id="UP001172055">
    <property type="component" value="Unassembled WGS sequence"/>
</dbReference>
<dbReference type="RefSeq" id="WP_301722512.1">
    <property type="nucleotide sequence ID" value="NZ_JAUJWV010000001.1"/>
</dbReference>
<feature type="transmembrane region" description="Helical" evidence="1">
    <location>
        <begin position="67"/>
        <end position="88"/>
    </location>
</feature>
<feature type="transmembrane region" description="Helical" evidence="1">
    <location>
        <begin position="31"/>
        <end position="55"/>
    </location>
</feature>
<comment type="caution">
    <text evidence="2">The sequence shown here is derived from an EMBL/GenBank/DDBJ whole genome shotgun (WGS) entry which is preliminary data.</text>
</comment>